<dbReference type="GO" id="GO:0046872">
    <property type="term" value="F:metal ion binding"/>
    <property type="evidence" value="ECO:0007669"/>
    <property type="project" value="UniProtKB-UniRule"/>
</dbReference>
<evidence type="ECO:0000313" key="10">
    <source>
        <dbReference type="Proteomes" id="UP000278149"/>
    </source>
</evidence>
<dbReference type="CDD" id="cd09725">
    <property type="entry name" value="Cas2_I_II_III"/>
    <property type="match status" value="1"/>
</dbReference>
<evidence type="ECO:0000256" key="4">
    <source>
        <dbReference type="ARBA" id="ARBA00022759"/>
    </source>
</evidence>
<protein>
    <recommendedName>
        <fullName evidence="8">CRISPR-associated endoribonuclease Cas2</fullName>
        <ecNumber evidence="8">3.1.-.-</ecNumber>
    </recommendedName>
</protein>
<keyword evidence="7 8" id="KW-0051">Antiviral defense</keyword>
<feature type="binding site" evidence="8">
    <location>
        <position position="13"/>
    </location>
    <ligand>
        <name>Mg(2+)</name>
        <dbReference type="ChEBI" id="CHEBI:18420"/>
        <note>catalytic</note>
    </ligand>
</feature>
<evidence type="ECO:0000256" key="1">
    <source>
        <dbReference type="ARBA" id="ARBA00001946"/>
    </source>
</evidence>
<evidence type="ECO:0000256" key="2">
    <source>
        <dbReference type="ARBA" id="ARBA00022722"/>
    </source>
</evidence>
<sequence>MRGGNLKVLVVYDITDDSLRLKVAEILKDLGLFRIQKSAFIGEMTSQERENMEEILRRQNLGPSDRIDVFPICDRDLKMHIQIGRGKFGRGPP</sequence>
<comment type="caution">
    <text evidence="9">The sequence shown here is derived from an EMBL/GenBank/DDBJ whole genome shotgun (WGS) entry which is preliminary data.</text>
</comment>
<comment type="cofactor">
    <cofactor evidence="1 8">
        <name>Mg(2+)</name>
        <dbReference type="ChEBI" id="CHEBI:18420"/>
    </cofactor>
</comment>
<dbReference type="EMBL" id="RCOR01000004">
    <property type="protein sequence ID" value="RSN70753.1"/>
    <property type="molecule type" value="Genomic_DNA"/>
</dbReference>
<gene>
    <name evidence="8 9" type="primary">cas2</name>
    <name evidence="9" type="ORF">D9Q81_00430</name>
</gene>
<dbReference type="GO" id="GO:0043571">
    <property type="term" value="P:maintenance of CRISPR repeat elements"/>
    <property type="evidence" value="ECO:0007669"/>
    <property type="project" value="UniProtKB-UniRule"/>
</dbReference>
<dbReference type="NCBIfam" id="TIGR01573">
    <property type="entry name" value="cas2"/>
    <property type="match status" value="1"/>
</dbReference>
<evidence type="ECO:0000256" key="8">
    <source>
        <dbReference type="HAMAP-Rule" id="MF_01471"/>
    </source>
</evidence>
<dbReference type="Pfam" id="PF09827">
    <property type="entry name" value="CRISPR_Cas2"/>
    <property type="match status" value="1"/>
</dbReference>
<dbReference type="HAMAP" id="MF_01471">
    <property type="entry name" value="Cas2"/>
    <property type="match status" value="1"/>
</dbReference>
<keyword evidence="5 8" id="KW-0378">Hydrolase</keyword>
<dbReference type="InterPro" id="IPR019199">
    <property type="entry name" value="Virulence_VapD/CRISPR_Cas2"/>
</dbReference>
<keyword evidence="6 8" id="KW-0460">Magnesium</keyword>
<dbReference type="Gene3D" id="3.30.70.240">
    <property type="match status" value="1"/>
</dbReference>
<dbReference type="PANTHER" id="PTHR34405:SF3">
    <property type="entry name" value="CRISPR-ASSOCIATED ENDORIBONUCLEASE CAS2 3"/>
    <property type="match status" value="1"/>
</dbReference>
<keyword evidence="3 8" id="KW-0479">Metal-binding</keyword>
<dbReference type="RefSeq" id="WP_125740402.1">
    <property type="nucleotide sequence ID" value="NZ_RCOR01000004.1"/>
</dbReference>
<dbReference type="GO" id="GO:0004521">
    <property type="term" value="F:RNA endonuclease activity"/>
    <property type="evidence" value="ECO:0007669"/>
    <property type="project" value="InterPro"/>
</dbReference>
<reference evidence="9 10" key="1">
    <citation type="submission" date="2018-10" db="EMBL/GenBank/DDBJ databases">
        <title>Co-occurring genomic capacity for anaerobic methane metabolism and dissimilatory sulfite reduction discovered in the Korarchaeota.</title>
        <authorList>
            <person name="Mckay L.J."/>
            <person name="Dlakic M."/>
            <person name="Fields M.W."/>
            <person name="Delmont T.O."/>
            <person name="Eren A.M."/>
            <person name="Jay Z.J."/>
            <person name="Klingelsmith K.B."/>
            <person name="Rusch D.B."/>
            <person name="Inskeep W.P."/>
        </authorList>
    </citation>
    <scope>NUCLEOTIDE SEQUENCE [LARGE SCALE GENOMIC DNA]</scope>
    <source>
        <strain evidence="9 10">WS</strain>
    </source>
</reference>
<evidence type="ECO:0000256" key="3">
    <source>
        <dbReference type="ARBA" id="ARBA00022723"/>
    </source>
</evidence>
<evidence type="ECO:0000313" key="9">
    <source>
        <dbReference type="EMBL" id="RSN70753.1"/>
    </source>
</evidence>
<keyword evidence="2 8" id="KW-0540">Nuclease</keyword>
<dbReference type="PANTHER" id="PTHR34405">
    <property type="entry name" value="CRISPR-ASSOCIATED ENDORIBONUCLEASE CAS2"/>
    <property type="match status" value="1"/>
</dbReference>
<dbReference type="GO" id="GO:0016787">
    <property type="term" value="F:hydrolase activity"/>
    <property type="evidence" value="ECO:0007669"/>
    <property type="project" value="UniProtKB-KW"/>
</dbReference>
<evidence type="ECO:0000256" key="5">
    <source>
        <dbReference type="ARBA" id="ARBA00022801"/>
    </source>
</evidence>
<dbReference type="SUPFAM" id="SSF143430">
    <property type="entry name" value="TTP0101/SSO1404-like"/>
    <property type="match status" value="1"/>
</dbReference>
<dbReference type="EC" id="3.1.-.-" evidence="8"/>
<name>A0A3R9WZM3_9CREN</name>
<dbReference type="Proteomes" id="UP000278149">
    <property type="component" value="Unassembled WGS sequence"/>
</dbReference>
<evidence type="ECO:0000256" key="6">
    <source>
        <dbReference type="ARBA" id="ARBA00022842"/>
    </source>
</evidence>
<keyword evidence="4 8" id="KW-0255">Endonuclease</keyword>
<dbReference type="AlphaFoldDB" id="A0A3R9WZM3"/>
<accession>A0A3R9WZM3</accession>
<dbReference type="InterPro" id="IPR021127">
    <property type="entry name" value="CRISPR_associated_Cas2"/>
</dbReference>
<comment type="similarity">
    <text evidence="8">Belongs to the CRISPR-associated endoribonuclease Cas2 protein family.</text>
</comment>
<dbReference type="GO" id="GO:0051607">
    <property type="term" value="P:defense response to virus"/>
    <property type="evidence" value="ECO:0007669"/>
    <property type="project" value="UniProtKB-UniRule"/>
</dbReference>
<comment type="subunit">
    <text evidence="8">Homodimer, forms a heterotetramer with a Cas1 homodimer.</text>
</comment>
<evidence type="ECO:0000256" key="7">
    <source>
        <dbReference type="ARBA" id="ARBA00023118"/>
    </source>
</evidence>
<comment type="function">
    <text evidence="8">CRISPR (clustered regularly interspaced short palindromic repeat), is an adaptive immune system that provides protection against mobile genetic elements (viruses, transposable elements and conjugative plasmids). CRISPR clusters contain sequences complementary to antecedent mobile elements and target invading nucleic acids. CRISPR clusters are transcribed and processed into CRISPR RNA (crRNA). Functions as a ssRNA-specific endoribonuclease. Involved in the integration of spacer DNA into the CRISPR cassette.</text>
</comment>
<proteinExistence type="inferred from homology"/>
<organism evidence="9 10">
    <name type="scientific">Candidatus Korarchaeum cryptofilum</name>
    <dbReference type="NCBI Taxonomy" id="498846"/>
    <lineage>
        <taxon>Archaea</taxon>
        <taxon>Thermoproteota</taxon>
        <taxon>Candidatus Korarchaeia</taxon>
        <taxon>Candidatus Korarchaeales</taxon>
        <taxon>Candidatus Korarchaeaceae</taxon>
        <taxon>Candidatus Korarchaeum</taxon>
    </lineage>
</organism>